<evidence type="ECO:0000313" key="3">
    <source>
        <dbReference type="Proteomes" id="UP001305002"/>
    </source>
</evidence>
<evidence type="ECO:0000256" key="1">
    <source>
        <dbReference type="SAM" id="Phobius"/>
    </source>
</evidence>
<reference evidence="2 3" key="2">
    <citation type="journal article" date="2024" name="Microb. Biotechnol.">
        <title>The involvement of multiple ABC transporters in daunorubicin efflux in Streptomyces coeruleorubidus.</title>
        <authorList>
            <person name="Dong J."/>
            <person name="Ning J."/>
            <person name="Tian Y."/>
            <person name="Li H."/>
            <person name="Chen H."/>
            <person name="Guan W."/>
        </authorList>
    </citation>
    <scope>NUCLEOTIDE SEQUENCE [LARGE SCALE GENOMIC DNA]</scope>
    <source>
        <strain evidence="2 3">CICC 11043</strain>
    </source>
</reference>
<dbReference type="RefSeq" id="WP_230528494.1">
    <property type="nucleotide sequence ID" value="NZ_BMSO01000001.1"/>
</dbReference>
<organism evidence="2 3">
    <name type="scientific">Streptomyces coeruleorubidus</name>
    <dbReference type="NCBI Taxonomy" id="116188"/>
    <lineage>
        <taxon>Bacteria</taxon>
        <taxon>Bacillati</taxon>
        <taxon>Actinomycetota</taxon>
        <taxon>Actinomycetes</taxon>
        <taxon>Kitasatosporales</taxon>
        <taxon>Streptomycetaceae</taxon>
        <taxon>Streptomyces</taxon>
    </lineage>
</organism>
<keyword evidence="1" id="KW-1133">Transmembrane helix</keyword>
<name>A0ABZ0KEK7_STRC4</name>
<protein>
    <submittedName>
        <fullName evidence="2">DUF6223 family protein</fullName>
    </submittedName>
</protein>
<evidence type="ECO:0000313" key="2">
    <source>
        <dbReference type="EMBL" id="WOT36233.1"/>
    </source>
</evidence>
<dbReference type="Pfam" id="PF19733">
    <property type="entry name" value="DUF6223"/>
    <property type="match status" value="1"/>
</dbReference>
<proteinExistence type="predicted"/>
<accession>A0ABZ0KEK7</accession>
<feature type="transmembrane region" description="Helical" evidence="1">
    <location>
        <begin position="59"/>
        <end position="83"/>
    </location>
</feature>
<keyword evidence="1" id="KW-0472">Membrane</keyword>
<reference evidence="2 3" key="1">
    <citation type="journal article" date="2021" name="J. Microbiol. Biotechnol.">
        <title>An Efficient Markerless Deletion System Suitable for the Industrial Strains of Streptomyces.</title>
        <authorList>
            <person name="Dong J."/>
            <person name="Wei J."/>
            <person name="Li H."/>
            <person name="Zhao S."/>
            <person name="Guan W."/>
        </authorList>
    </citation>
    <scope>NUCLEOTIDE SEQUENCE [LARGE SCALE GENOMIC DNA]</scope>
    <source>
        <strain evidence="2 3">CICC 11043</strain>
    </source>
</reference>
<gene>
    <name evidence="2" type="ORF">R5U08_19840</name>
</gene>
<dbReference type="InterPro" id="IPR045770">
    <property type="entry name" value="DUF6223"/>
</dbReference>
<sequence>MNSPEALTMSIQLVTAAEGYSVQGRGPSIAADLVALASVAIGARALTRAKGRTGTSNGRTGAVAAMAVGLTGVILAGVALAIADGGPGTGNGVVGSAFALVLGLFGMVLGGRARARSRRTGLSADGLAG</sequence>
<feature type="transmembrane region" description="Helical" evidence="1">
    <location>
        <begin position="29"/>
        <end position="47"/>
    </location>
</feature>
<keyword evidence="1" id="KW-0812">Transmembrane</keyword>
<dbReference type="Proteomes" id="UP001305002">
    <property type="component" value="Chromosome"/>
</dbReference>
<dbReference type="EMBL" id="CP137524">
    <property type="protein sequence ID" value="WOT36233.1"/>
    <property type="molecule type" value="Genomic_DNA"/>
</dbReference>
<keyword evidence="3" id="KW-1185">Reference proteome</keyword>
<feature type="transmembrane region" description="Helical" evidence="1">
    <location>
        <begin position="89"/>
        <end position="109"/>
    </location>
</feature>